<dbReference type="AlphaFoldDB" id="A0AAV4U8N6"/>
<sequence>MYDRKSEAEISTTPEMSGSRGKNNQKGNALSQKNQLREYGKRRHVRFKRAPKGGFSNETFRGNQKNGVESGPVISRWSEQIKPTFDTEVNRVIYDVVMEEVMRRSIHSE</sequence>
<feature type="compositionally biased region" description="Polar residues" evidence="1">
    <location>
        <begin position="56"/>
        <end position="67"/>
    </location>
</feature>
<evidence type="ECO:0000313" key="2">
    <source>
        <dbReference type="EMBL" id="GIY54222.1"/>
    </source>
</evidence>
<accession>A0AAV4U8N6</accession>
<reference evidence="2 3" key="1">
    <citation type="submission" date="2021-06" db="EMBL/GenBank/DDBJ databases">
        <title>Caerostris extrusa draft genome.</title>
        <authorList>
            <person name="Kono N."/>
            <person name="Arakawa K."/>
        </authorList>
    </citation>
    <scope>NUCLEOTIDE SEQUENCE [LARGE SCALE GENOMIC DNA]</scope>
</reference>
<dbReference type="EMBL" id="BPLR01012483">
    <property type="protein sequence ID" value="GIY54222.1"/>
    <property type="molecule type" value="Genomic_DNA"/>
</dbReference>
<proteinExistence type="predicted"/>
<feature type="compositionally biased region" description="Polar residues" evidence="1">
    <location>
        <begin position="9"/>
        <end position="34"/>
    </location>
</feature>
<evidence type="ECO:0000256" key="1">
    <source>
        <dbReference type="SAM" id="MobiDB-lite"/>
    </source>
</evidence>
<feature type="compositionally biased region" description="Basic residues" evidence="1">
    <location>
        <begin position="40"/>
        <end position="51"/>
    </location>
</feature>
<dbReference type="Proteomes" id="UP001054945">
    <property type="component" value="Unassembled WGS sequence"/>
</dbReference>
<name>A0AAV4U8N6_CAEEX</name>
<organism evidence="2 3">
    <name type="scientific">Caerostris extrusa</name>
    <name type="common">Bark spider</name>
    <name type="synonym">Caerostris bankana</name>
    <dbReference type="NCBI Taxonomy" id="172846"/>
    <lineage>
        <taxon>Eukaryota</taxon>
        <taxon>Metazoa</taxon>
        <taxon>Ecdysozoa</taxon>
        <taxon>Arthropoda</taxon>
        <taxon>Chelicerata</taxon>
        <taxon>Arachnida</taxon>
        <taxon>Araneae</taxon>
        <taxon>Araneomorphae</taxon>
        <taxon>Entelegynae</taxon>
        <taxon>Araneoidea</taxon>
        <taxon>Araneidae</taxon>
        <taxon>Caerostris</taxon>
    </lineage>
</organism>
<evidence type="ECO:0000313" key="3">
    <source>
        <dbReference type="Proteomes" id="UP001054945"/>
    </source>
</evidence>
<keyword evidence="3" id="KW-1185">Reference proteome</keyword>
<protein>
    <submittedName>
        <fullName evidence="2">Uncharacterized protein</fullName>
    </submittedName>
</protein>
<comment type="caution">
    <text evidence="2">The sequence shown here is derived from an EMBL/GenBank/DDBJ whole genome shotgun (WGS) entry which is preliminary data.</text>
</comment>
<gene>
    <name evidence="2" type="ORF">CEXT_755041</name>
</gene>
<feature type="region of interest" description="Disordered" evidence="1">
    <location>
        <begin position="1"/>
        <end position="71"/>
    </location>
</feature>